<accession>A0A517SKQ2</accession>
<dbReference type="EMBL" id="CP036271">
    <property type="protein sequence ID" value="QDT56703.1"/>
    <property type="molecule type" value="Genomic_DNA"/>
</dbReference>
<keyword evidence="2" id="KW-1185">Reference proteome</keyword>
<organism evidence="1 2">
    <name type="scientific">Caulifigura coniformis</name>
    <dbReference type="NCBI Taxonomy" id="2527983"/>
    <lineage>
        <taxon>Bacteria</taxon>
        <taxon>Pseudomonadati</taxon>
        <taxon>Planctomycetota</taxon>
        <taxon>Planctomycetia</taxon>
        <taxon>Planctomycetales</taxon>
        <taxon>Planctomycetaceae</taxon>
        <taxon>Caulifigura</taxon>
    </lineage>
</organism>
<dbReference type="KEGG" id="ccos:Pan44_47600"/>
<dbReference type="AlphaFoldDB" id="A0A517SKQ2"/>
<evidence type="ECO:0000313" key="2">
    <source>
        <dbReference type="Proteomes" id="UP000315700"/>
    </source>
</evidence>
<dbReference type="InParanoid" id="A0A517SKQ2"/>
<sequence>MESEQMLFDGFLAEATIDGEGRKAEAIRNCLLCGLTSKNGRTIPAPAFGGAGRAKSLYEGVHVYLNHDIEAGISRRVQELAGIVENVRLDSLGRPRGDIRLNENKAGDELRQLAAFAAKAEKAGSPLKHVGMSHVARYTFSALDRTVVQSVDEVFSVDVVIRPATTKSFSESNHSVSEKPFSPSDFLDTLNIDLQAFSKAPVEYAFGEADLFDAPLTDERSKSSVGERAVEAIELGSLAGDTRSAVLFAAGLAHDPNASGRRRTAEKIDTSKLLEDLTFEE</sequence>
<name>A0A517SKQ2_9PLAN</name>
<proteinExistence type="predicted"/>
<reference evidence="1 2" key="1">
    <citation type="submission" date="2019-02" db="EMBL/GenBank/DDBJ databases">
        <title>Deep-cultivation of Planctomycetes and their phenomic and genomic characterization uncovers novel biology.</title>
        <authorList>
            <person name="Wiegand S."/>
            <person name="Jogler M."/>
            <person name="Boedeker C."/>
            <person name="Pinto D."/>
            <person name="Vollmers J."/>
            <person name="Rivas-Marin E."/>
            <person name="Kohn T."/>
            <person name="Peeters S.H."/>
            <person name="Heuer A."/>
            <person name="Rast P."/>
            <person name="Oberbeckmann S."/>
            <person name="Bunk B."/>
            <person name="Jeske O."/>
            <person name="Meyerdierks A."/>
            <person name="Storesund J.E."/>
            <person name="Kallscheuer N."/>
            <person name="Luecker S."/>
            <person name="Lage O.M."/>
            <person name="Pohl T."/>
            <person name="Merkel B.J."/>
            <person name="Hornburger P."/>
            <person name="Mueller R.-W."/>
            <person name="Bruemmer F."/>
            <person name="Labrenz M."/>
            <person name="Spormann A.M."/>
            <person name="Op den Camp H."/>
            <person name="Overmann J."/>
            <person name="Amann R."/>
            <person name="Jetten M.S.M."/>
            <person name="Mascher T."/>
            <person name="Medema M.H."/>
            <person name="Devos D.P."/>
            <person name="Kaster A.-K."/>
            <person name="Ovreas L."/>
            <person name="Rohde M."/>
            <person name="Galperin M.Y."/>
            <person name="Jogler C."/>
        </authorList>
    </citation>
    <scope>NUCLEOTIDE SEQUENCE [LARGE SCALE GENOMIC DNA]</scope>
    <source>
        <strain evidence="1 2">Pan44</strain>
    </source>
</reference>
<evidence type="ECO:0000313" key="1">
    <source>
        <dbReference type="EMBL" id="QDT56703.1"/>
    </source>
</evidence>
<dbReference type="Proteomes" id="UP000315700">
    <property type="component" value="Chromosome"/>
</dbReference>
<protein>
    <submittedName>
        <fullName evidence="1">Uncharacterized protein</fullName>
    </submittedName>
</protein>
<gene>
    <name evidence="1" type="ORF">Pan44_47600</name>
</gene>